<sequence>MSRLFKFLIAFIILLSLLTASSGLFEDWLWFKDLGYTQLFWTPILSKMLFQAVNGTILFIFIAGTLLSIRHAIITFVNERLRKRMRLVQDMNRPIFSLSQRKVTLWLLFISAVVSFAVSFVAGFTGWLDILSFIHATPFGQQDPIFNKDLSFYFFQLPFLKTLFNAFFGPLFLLTLFTTIFYIATGVIRFRSKKLWQTGAVSMGSARKHLALLIGILFALKAFGYYLDIYQLLYSVHGHVVGAGYTDLTATLPALRILIVISILGSILAFVSLASNETRFLTLPVVSIFVVGLLINGIVPALLQSFVVLPNELSREQPYIQHEIELTRFGYGLDKITEIEYPGNTPITISALKADQSTLNNIRLNDAKPMLQTYNQKQGIRLYYKFHDIDIDRYTINGEYRQVMIGPREISTPDLEETAKTFVNMRFKYTHGFGASASFANAVTSEGLPSFAIKDVPAVSEFPEFKMSEPRIYYGELTNDWVVANTSVKEFDYPLGSANAENTYQGKTGLLLTPLNKLMLSLRHATPRFYLATQVNPDSKLLVYRNIEVRVQKLAPFLTYDSDPYIVIDDGRLKWIIDAYTTSDALPYSNLNTSQEFNYIRNSVKVIVDANDGTVDFYASDPKDPILMTYMKIFPGVFKDIASLSPSLKSHLRYPETLFNVQSNALKTFHMTNPSVFYNKEDSWDIAKELFDAKPQSVAPYYTIMKIPGEDKPEFVLMLPFTPASSATNSRNNMVSWMAARMDGAHYGELLLYKLPKNIEVDGPLQIESRIDQDPEISKELSLWDQKGSSVIRGNLLALPIGGNFLYVEPIYLQSDKGGSIPEMKQVVLAYQDHLVMTDNLGLALTQLFGEDAPQPTTPGQSTPVPVPTPQAPTTTAQTSPNVTSITDQMNQIRALLDSLEIQLKGLQGESSVIAP</sequence>
<evidence type="ECO:0000313" key="9">
    <source>
        <dbReference type="Proteomes" id="UP000298460"/>
    </source>
</evidence>
<feature type="compositionally biased region" description="Low complexity" evidence="7">
    <location>
        <begin position="854"/>
        <end position="864"/>
    </location>
</feature>
<keyword evidence="9" id="KW-1185">Reference proteome</keyword>
<dbReference type="GO" id="GO:0005576">
    <property type="term" value="C:extracellular region"/>
    <property type="evidence" value="ECO:0007669"/>
    <property type="project" value="TreeGrafter"/>
</dbReference>
<feature type="coiled-coil region" evidence="6">
    <location>
        <begin position="883"/>
        <end position="910"/>
    </location>
</feature>
<feature type="transmembrane region" description="Helical" evidence="5">
    <location>
        <begin position="103"/>
        <end position="128"/>
    </location>
</feature>
<dbReference type="Pfam" id="PF03699">
    <property type="entry name" value="UPF0182"/>
    <property type="match status" value="1"/>
</dbReference>
<comment type="similarity">
    <text evidence="5">Belongs to the UPF0182 family.</text>
</comment>
<dbReference type="PANTHER" id="PTHR39344">
    <property type="entry name" value="UPF0182 PROTEIN SLL1060"/>
    <property type="match status" value="1"/>
</dbReference>
<keyword evidence="3 5" id="KW-1133">Transmembrane helix</keyword>
<organism evidence="8 9">
    <name type="scientific">Desulfosporosinus fructosivorans</name>
    <dbReference type="NCBI Taxonomy" id="2018669"/>
    <lineage>
        <taxon>Bacteria</taxon>
        <taxon>Bacillati</taxon>
        <taxon>Bacillota</taxon>
        <taxon>Clostridia</taxon>
        <taxon>Eubacteriales</taxon>
        <taxon>Desulfitobacteriaceae</taxon>
        <taxon>Desulfosporosinus</taxon>
    </lineage>
</organism>
<dbReference type="OrthoDB" id="9763654at2"/>
<proteinExistence type="inferred from homology"/>
<feature type="transmembrane region" description="Helical" evidence="5">
    <location>
        <begin position="209"/>
        <end position="227"/>
    </location>
</feature>
<evidence type="ECO:0000256" key="2">
    <source>
        <dbReference type="ARBA" id="ARBA00022692"/>
    </source>
</evidence>
<dbReference type="PANTHER" id="PTHR39344:SF1">
    <property type="entry name" value="UPF0182 PROTEIN SLL1060"/>
    <property type="match status" value="1"/>
</dbReference>
<evidence type="ECO:0000256" key="6">
    <source>
        <dbReference type="SAM" id="Coils"/>
    </source>
</evidence>
<comment type="subcellular location">
    <subcellularLocation>
        <location evidence="5">Cell membrane</location>
        <topology evidence="5">Multi-pass membrane protein</topology>
    </subcellularLocation>
</comment>
<protein>
    <recommendedName>
        <fullName evidence="5">UPF0182 protein E4K67_17980</fullName>
    </recommendedName>
</protein>
<keyword evidence="4 5" id="KW-0472">Membrane</keyword>
<keyword evidence="6" id="KW-0175">Coiled coil</keyword>
<keyword evidence="1 5" id="KW-1003">Cell membrane</keyword>
<feature type="transmembrane region" description="Helical" evidence="5">
    <location>
        <begin position="280"/>
        <end position="303"/>
    </location>
</feature>
<dbReference type="AlphaFoldDB" id="A0A4Z0R302"/>
<evidence type="ECO:0000313" key="8">
    <source>
        <dbReference type="EMBL" id="TGE36984.1"/>
    </source>
</evidence>
<evidence type="ECO:0000256" key="7">
    <source>
        <dbReference type="SAM" id="MobiDB-lite"/>
    </source>
</evidence>
<feature type="region of interest" description="Disordered" evidence="7">
    <location>
        <begin position="850"/>
        <end position="882"/>
    </location>
</feature>
<accession>A0A4Z0R302</accession>
<evidence type="ECO:0000256" key="1">
    <source>
        <dbReference type="ARBA" id="ARBA00022475"/>
    </source>
</evidence>
<dbReference type="GO" id="GO:0005886">
    <property type="term" value="C:plasma membrane"/>
    <property type="evidence" value="ECO:0007669"/>
    <property type="project" value="UniProtKB-SubCell"/>
</dbReference>
<dbReference type="Proteomes" id="UP000298460">
    <property type="component" value="Unassembled WGS sequence"/>
</dbReference>
<dbReference type="EMBL" id="SPQQ01000006">
    <property type="protein sequence ID" value="TGE36984.1"/>
    <property type="molecule type" value="Genomic_DNA"/>
</dbReference>
<keyword evidence="2 5" id="KW-0812">Transmembrane</keyword>
<evidence type="ECO:0000256" key="3">
    <source>
        <dbReference type="ARBA" id="ARBA00022989"/>
    </source>
</evidence>
<reference evidence="8 9" key="1">
    <citation type="submission" date="2019-03" db="EMBL/GenBank/DDBJ databases">
        <title>Draft Genome Sequence of Desulfosporosinus fructosivorans Strain 63.6F, Isolated from Marine Sediment in the Baltic Sea.</title>
        <authorList>
            <person name="Hausmann B."/>
            <person name="Vandieken V."/>
            <person name="Pjevac P."/>
            <person name="Schreck K."/>
            <person name="Herbold C.W."/>
            <person name="Loy A."/>
        </authorList>
    </citation>
    <scope>NUCLEOTIDE SEQUENCE [LARGE SCALE GENOMIC DNA]</scope>
    <source>
        <strain evidence="8 9">63.6F</strain>
    </source>
</reference>
<feature type="transmembrane region" description="Helical" evidence="5">
    <location>
        <begin position="49"/>
        <end position="77"/>
    </location>
</feature>
<evidence type="ECO:0000256" key="5">
    <source>
        <dbReference type="HAMAP-Rule" id="MF_01600"/>
    </source>
</evidence>
<comment type="caution">
    <text evidence="5">Lacks conserved residue(s) required for the propagation of feature annotation.</text>
</comment>
<dbReference type="RefSeq" id="WP_135549163.1">
    <property type="nucleotide sequence ID" value="NZ_SPQQ01000006.1"/>
</dbReference>
<gene>
    <name evidence="8" type="ORF">E4K67_17980</name>
</gene>
<feature type="transmembrane region" description="Helical" evidence="5">
    <location>
        <begin position="167"/>
        <end position="188"/>
    </location>
</feature>
<name>A0A4Z0R302_9FIRM</name>
<feature type="transmembrane region" description="Helical" evidence="5">
    <location>
        <begin position="254"/>
        <end position="273"/>
    </location>
</feature>
<evidence type="ECO:0000256" key="4">
    <source>
        <dbReference type="ARBA" id="ARBA00023136"/>
    </source>
</evidence>
<dbReference type="HAMAP" id="MF_01600">
    <property type="entry name" value="UPF0182"/>
    <property type="match status" value="1"/>
</dbReference>
<dbReference type="InterPro" id="IPR005372">
    <property type="entry name" value="UPF0182"/>
</dbReference>
<feature type="compositionally biased region" description="Low complexity" evidence="7">
    <location>
        <begin position="872"/>
        <end position="881"/>
    </location>
</feature>
<comment type="caution">
    <text evidence="8">The sequence shown here is derived from an EMBL/GenBank/DDBJ whole genome shotgun (WGS) entry which is preliminary data.</text>
</comment>